<dbReference type="RefSeq" id="WP_184473629.1">
    <property type="nucleotide sequence ID" value="NZ_JACHOV010000001.1"/>
</dbReference>
<proteinExistence type="predicted"/>
<organism evidence="2 3">
    <name type="scientific">Rhizorhapis suberifaciens</name>
    <name type="common">corky root of lettuce</name>
    <dbReference type="NCBI Taxonomy" id="13656"/>
    <lineage>
        <taxon>Bacteria</taxon>
        <taxon>Pseudomonadati</taxon>
        <taxon>Pseudomonadota</taxon>
        <taxon>Alphaproteobacteria</taxon>
        <taxon>Sphingomonadales</taxon>
        <taxon>Sphingomonadaceae</taxon>
        <taxon>Rhizorhapis</taxon>
    </lineage>
</organism>
<keyword evidence="3" id="KW-1185">Reference proteome</keyword>
<dbReference type="InterPro" id="IPR029063">
    <property type="entry name" value="SAM-dependent_MTases_sf"/>
</dbReference>
<protein>
    <recommendedName>
        <fullName evidence="1">Methyltransferase domain-containing protein</fullName>
    </recommendedName>
</protein>
<evidence type="ECO:0000259" key="1">
    <source>
        <dbReference type="Pfam" id="PF13649"/>
    </source>
</evidence>
<sequence>MVIEKQFEPWENTMRSRITPGQLARALLGSKFHIAGRLYRRIFVDMDKVTDCIMHQLPAGAHVLDIGGGDGYVVDMLLAKRPDIRVTMIDIATDIGRFIRAEHEVRVTIRAQTELSAVEGDFDAFTITDVIHHVPQSARAEFLSSIAGAAQRTRCNKIIVKDVQPGKLRALLALWGDLYITGDKGVSLVGMEDIALPGFRRTYADMPDYPNYCITFSA</sequence>
<dbReference type="Pfam" id="PF13649">
    <property type="entry name" value="Methyltransf_25"/>
    <property type="match status" value="1"/>
</dbReference>
<dbReference type="Gene3D" id="3.40.50.150">
    <property type="entry name" value="Vaccinia Virus protein VP39"/>
    <property type="match status" value="1"/>
</dbReference>
<gene>
    <name evidence="2" type="ORF">HNQ99_000029</name>
</gene>
<dbReference type="AlphaFoldDB" id="A0A840HQ15"/>
<comment type="caution">
    <text evidence="2">The sequence shown here is derived from an EMBL/GenBank/DDBJ whole genome shotgun (WGS) entry which is preliminary data.</text>
</comment>
<dbReference type="InterPro" id="IPR041698">
    <property type="entry name" value="Methyltransf_25"/>
</dbReference>
<feature type="domain" description="Methyltransferase" evidence="1">
    <location>
        <begin position="63"/>
        <end position="147"/>
    </location>
</feature>
<accession>A0A840HQ15</accession>
<dbReference type="EMBL" id="JACHOV010000001">
    <property type="protein sequence ID" value="MBB4639749.1"/>
    <property type="molecule type" value="Genomic_DNA"/>
</dbReference>
<evidence type="ECO:0000313" key="2">
    <source>
        <dbReference type="EMBL" id="MBB4639749.1"/>
    </source>
</evidence>
<evidence type="ECO:0000313" key="3">
    <source>
        <dbReference type="Proteomes" id="UP000575068"/>
    </source>
</evidence>
<dbReference type="CDD" id="cd02440">
    <property type="entry name" value="AdoMet_MTases"/>
    <property type="match status" value="1"/>
</dbReference>
<reference evidence="2 3" key="1">
    <citation type="submission" date="2020-08" db="EMBL/GenBank/DDBJ databases">
        <title>Genomic Encyclopedia of Type Strains, Phase IV (KMG-IV): sequencing the most valuable type-strain genomes for metagenomic binning, comparative biology and taxonomic classification.</title>
        <authorList>
            <person name="Goeker M."/>
        </authorList>
    </citation>
    <scope>NUCLEOTIDE SEQUENCE [LARGE SCALE GENOMIC DNA]</scope>
    <source>
        <strain evidence="2 3">DSM 7465</strain>
    </source>
</reference>
<name>A0A840HQ15_9SPHN</name>
<dbReference type="SUPFAM" id="SSF53335">
    <property type="entry name" value="S-adenosyl-L-methionine-dependent methyltransferases"/>
    <property type="match status" value="1"/>
</dbReference>
<dbReference type="Proteomes" id="UP000575068">
    <property type="component" value="Unassembled WGS sequence"/>
</dbReference>